<keyword evidence="1" id="KW-0378">Hydrolase</keyword>
<keyword evidence="2" id="KW-1185">Reference proteome</keyword>
<name>A0ABW8AMS7_9ACTN</name>
<evidence type="ECO:0000313" key="2">
    <source>
        <dbReference type="Proteomes" id="UP001612915"/>
    </source>
</evidence>
<proteinExistence type="predicted"/>
<dbReference type="Pfam" id="PF04307">
    <property type="entry name" value="YdjM"/>
    <property type="match status" value="1"/>
</dbReference>
<dbReference type="InterPro" id="IPR007404">
    <property type="entry name" value="YdjM-like"/>
</dbReference>
<accession>A0ABW8AMS7</accession>
<dbReference type="Proteomes" id="UP001612915">
    <property type="component" value="Unassembled WGS sequence"/>
</dbReference>
<dbReference type="GO" id="GO:0016787">
    <property type="term" value="F:hydrolase activity"/>
    <property type="evidence" value="ECO:0007669"/>
    <property type="project" value="UniProtKB-KW"/>
</dbReference>
<comment type="caution">
    <text evidence="1">The sequence shown here is derived from an EMBL/GenBank/DDBJ whole genome shotgun (WGS) entry which is preliminary data.</text>
</comment>
<dbReference type="EMBL" id="JBITLV010000002">
    <property type="protein sequence ID" value="MFI7587273.1"/>
    <property type="molecule type" value="Genomic_DNA"/>
</dbReference>
<reference evidence="1 2" key="1">
    <citation type="submission" date="2024-10" db="EMBL/GenBank/DDBJ databases">
        <title>The Natural Products Discovery Center: Release of the First 8490 Sequenced Strains for Exploring Actinobacteria Biosynthetic Diversity.</title>
        <authorList>
            <person name="Kalkreuter E."/>
            <person name="Kautsar S.A."/>
            <person name="Yang D."/>
            <person name="Bader C.D."/>
            <person name="Teijaro C.N."/>
            <person name="Fluegel L."/>
            <person name="Davis C.M."/>
            <person name="Simpson J.R."/>
            <person name="Lauterbach L."/>
            <person name="Steele A.D."/>
            <person name="Gui C."/>
            <person name="Meng S."/>
            <person name="Li G."/>
            <person name="Viehrig K."/>
            <person name="Ye F."/>
            <person name="Su P."/>
            <person name="Kiefer A.F."/>
            <person name="Nichols A."/>
            <person name="Cepeda A.J."/>
            <person name="Yan W."/>
            <person name="Fan B."/>
            <person name="Jiang Y."/>
            <person name="Adhikari A."/>
            <person name="Zheng C.-J."/>
            <person name="Schuster L."/>
            <person name="Cowan T.M."/>
            <person name="Smanski M.J."/>
            <person name="Chevrette M.G."/>
            <person name="De Carvalho L.P.S."/>
            <person name="Shen B."/>
        </authorList>
    </citation>
    <scope>NUCLEOTIDE SEQUENCE [LARGE SCALE GENOMIC DNA]</scope>
    <source>
        <strain evidence="1 2">NPDC049639</strain>
    </source>
</reference>
<dbReference type="RefSeq" id="WP_398278565.1">
    <property type="nucleotide sequence ID" value="NZ_JBITLV010000002.1"/>
</dbReference>
<protein>
    <submittedName>
        <fullName evidence="1">Metal-dependent hydrolase</fullName>
    </submittedName>
</protein>
<sequence>MDGSTHRLFAASTSLAVSTALGQPAWQTVTAAVIATASSAGWTSPDADQSWLWWVPGGHRGLTHWWVLPALGAVATAWFVPPEAAWALWALLLGWSSHLLGDFLFGERPPGIPFGPWWGYVGIRLDSGGGLERGLRWAMPGILLWQVWVYHGGAPFPTVT</sequence>
<evidence type="ECO:0000313" key="1">
    <source>
        <dbReference type="EMBL" id="MFI7587273.1"/>
    </source>
</evidence>
<gene>
    <name evidence="1" type="ORF">ACIB24_09385</name>
</gene>
<organism evidence="1 2">
    <name type="scientific">Spongisporangium articulatum</name>
    <dbReference type="NCBI Taxonomy" id="3362603"/>
    <lineage>
        <taxon>Bacteria</taxon>
        <taxon>Bacillati</taxon>
        <taxon>Actinomycetota</taxon>
        <taxon>Actinomycetes</taxon>
        <taxon>Kineosporiales</taxon>
        <taxon>Kineosporiaceae</taxon>
        <taxon>Spongisporangium</taxon>
    </lineage>
</organism>